<protein>
    <submittedName>
        <fullName evidence="1">1262_t:CDS:1</fullName>
    </submittedName>
</protein>
<gene>
    <name evidence="1" type="ORF">CPELLU_LOCUS10324</name>
</gene>
<comment type="caution">
    <text evidence="1">The sequence shown here is derived from an EMBL/GenBank/DDBJ whole genome shotgun (WGS) entry which is preliminary data.</text>
</comment>
<organism evidence="1 2">
    <name type="scientific">Cetraspora pellucida</name>
    <dbReference type="NCBI Taxonomy" id="1433469"/>
    <lineage>
        <taxon>Eukaryota</taxon>
        <taxon>Fungi</taxon>
        <taxon>Fungi incertae sedis</taxon>
        <taxon>Mucoromycota</taxon>
        <taxon>Glomeromycotina</taxon>
        <taxon>Glomeromycetes</taxon>
        <taxon>Diversisporales</taxon>
        <taxon>Gigasporaceae</taxon>
        <taxon>Cetraspora</taxon>
    </lineage>
</organism>
<name>A0A9N9EFQ5_9GLOM</name>
<reference evidence="1" key="1">
    <citation type="submission" date="2021-06" db="EMBL/GenBank/DDBJ databases">
        <authorList>
            <person name="Kallberg Y."/>
            <person name="Tangrot J."/>
            <person name="Rosling A."/>
        </authorList>
    </citation>
    <scope>NUCLEOTIDE SEQUENCE</scope>
    <source>
        <strain evidence="1">FL966</strain>
    </source>
</reference>
<sequence>MTIVIMDLDHSEDNVDITEYFDVSYNKDISNIANNIESLSLKEDMAESGKEVHKQTIFYKYSGLFKPKNAKKPSNSARIQCQWHVNLSHSSKSNDDFCIFVTTLNDNHNYSLSSEVIQFEKDKHTFILKEKFISYSIFAKDLYVEIQWCWPSCSAIKCSASQFYKQLLSKQHEDSHWFVEAVGHNNTAGVPSMTNVTTIFSSIEFLAKHYLRPNVANFLVEQMKESLYYTASCATVEEIELLTSYKPSQSENINDKPDAIVFETEEITNDDFIDEMLFYRKTWGFAHTAINKYMLHYDNEFILLIENYLNKIHTKEEELVRSQEEVMASTSQNVAESTEDNMIQLENL</sequence>
<evidence type="ECO:0000313" key="2">
    <source>
        <dbReference type="Proteomes" id="UP000789759"/>
    </source>
</evidence>
<keyword evidence="2" id="KW-1185">Reference proteome</keyword>
<evidence type="ECO:0000313" key="1">
    <source>
        <dbReference type="EMBL" id="CAG8672010.1"/>
    </source>
</evidence>
<dbReference type="AlphaFoldDB" id="A0A9N9EFQ5"/>
<dbReference type="Proteomes" id="UP000789759">
    <property type="component" value="Unassembled WGS sequence"/>
</dbReference>
<proteinExistence type="predicted"/>
<dbReference type="EMBL" id="CAJVQA010008462">
    <property type="protein sequence ID" value="CAG8672010.1"/>
    <property type="molecule type" value="Genomic_DNA"/>
</dbReference>
<accession>A0A9N9EFQ5</accession>